<feature type="transmembrane region" description="Helical" evidence="1">
    <location>
        <begin position="42"/>
        <end position="63"/>
    </location>
</feature>
<feature type="transmembrane region" description="Helical" evidence="1">
    <location>
        <begin position="95"/>
        <end position="116"/>
    </location>
</feature>
<dbReference type="Proteomes" id="UP000321479">
    <property type="component" value="Chromosome"/>
</dbReference>
<proteinExistence type="predicted"/>
<gene>
    <name evidence="2" type="ORF">FRZ54_05865</name>
</gene>
<dbReference type="EMBL" id="CP042436">
    <property type="protein sequence ID" value="QEC62128.1"/>
    <property type="molecule type" value="Genomic_DNA"/>
</dbReference>
<keyword evidence="1" id="KW-0472">Membrane</keyword>
<sequence length="117" mass="13142">MATLKTSMPANWAHSHSTDTNISLWQKFTVFADSQQERKTMWFFLALVVQGIFFLPLPVFLVYYYDAPALPVLLITMTCFFSTIIAYMGGASIRAVLLMSAISILIQVIMSVVVIIL</sequence>
<evidence type="ECO:0000313" key="3">
    <source>
        <dbReference type="Proteomes" id="UP000321479"/>
    </source>
</evidence>
<name>A0A5B8UT99_9SPHI</name>
<evidence type="ECO:0000313" key="2">
    <source>
        <dbReference type="EMBL" id="QEC62128.1"/>
    </source>
</evidence>
<dbReference type="AlphaFoldDB" id="A0A5B8UT99"/>
<reference evidence="2 3" key="1">
    <citation type="journal article" date="2017" name="Curr. Microbiol.">
        <title>Mucilaginibacter ginsenosidivorans sp. nov., Isolated from Soil of Ginseng Field.</title>
        <authorList>
            <person name="Kim M.M."/>
            <person name="Siddiqi M.Z."/>
            <person name="Im W.T."/>
        </authorList>
    </citation>
    <scope>NUCLEOTIDE SEQUENCE [LARGE SCALE GENOMIC DNA]</scope>
    <source>
        <strain evidence="2 3">Gsoil 3017</strain>
    </source>
</reference>
<dbReference type="KEGG" id="mgin:FRZ54_05865"/>
<dbReference type="RefSeq" id="WP_147030705.1">
    <property type="nucleotide sequence ID" value="NZ_CP042436.1"/>
</dbReference>
<organism evidence="2 3">
    <name type="scientific">Mucilaginibacter ginsenosidivorans</name>
    <dbReference type="NCBI Taxonomy" id="398053"/>
    <lineage>
        <taxon>Bacteria</taxon>
        <taxon>Pseudomonadati</taxon>
        <taxon>Bacteroidota</taxon>
        <taxon>Sphingobacteriia</taxon>
        <taxon>Sphingobacteriales</taxon>
        <taxon>Sphingobacteriaceae</taxon>
        <taxon>Mucilaginibacter</taxon>
    </lineage>
</organism>
<keyword evidence="1" id="KW-0812">Transmembrane</keyword>
<dbReference type="OrthoDB" id="798211at2"/>
<protein>
    <submittedName>
        <fullName evidence="2">Uncharacterized protein</fullName>
    </submittedName>
</protein>
<accession>A0A5B8UT99</accession>
<keyword evidence="3" id="KW-1185">Reference proteome</keyword>
<evidence type="ECO:0000256" key="1">
    <source>
        <dbReference type="SAM" id="Phobius"/>
    </source>
</evidence>
<feature type="transmembrane region" description="Helical" evidence="1">
    <location>
        <begin position="69"/>
        <end position="88"/>
    </location>
</feature>
<keyword evidence="1" id="KW-1133">Transmembrane helix</keyword>